<dbReference type="SUPFAM" id="SSF52540">
    <property type="entry name" value="P-loop containing nucleoside triphosphate hydrolases"/>
    <property type="match status" value="1"/>
</dbReference>
<dbReference type="InterPro" id="IPR050388">
    <property type="entry name" value="ABC_Ni/Peptide_Import"/>
</dbReference>
<dbReference type="NCBIfam" id="TIGR01727">
    <property type="entry name" value="oligo_HPY"/>
    <property type="match status" value="1"/>
</dbReference>
<feature type="domain" description="ABC transporter" evidence="8">
    <location>
        <begin position="18"/>
        <end position="266"/>
    </location>
</feature>
<dbReference type="Pfam" id="PF00005">
    <property type="entry name" value="ABC_tran"/>
    <property type="match status" value="1"/>
</dbReference>
<dbReference type="InterPro" id="IPR017871">
    <property type="entry name" value="ABC_transporter-like_CS"/>
</dbReference>
<evidence type="ECO:0000313" key="10">
    <source>
        <dbReference type="Proteomes" id="UP000198894"/>
    </source>
</evidence>
<evidence type="ECO:0000256" key="3">
    <source>
        <dbReference type="ARBA" id="ARBA00022448"/>
    </source>
</evidence>
<dbReference type="PANTHER" id="PTHR43297:SF2">
    <property type="entry name" value="DIPEPTIDE TRANSPORT ATP-BINDING PROTEIN DPPD"/>
    <property type="match status" value="1"/>
</dbReference>
<sequence length="339" mass="37340">MRRDGTAPQMSSLSLLEVRGLDLYFGTPSGGVHALRNVSLEVPAAQIVGIVGESGSGKSTLAYTVMGLLPENAEVTAGAIFFEGRNLFNMPSSARRGIRGDRLSMIFQDPMTSLNPVRSIESQMIDIQHHDRLRSRREKRARAIAMLQRVGIPDPDSRIGDYPHQFSGGMRQRICIAMALLVEPALLIADEPTTALDATLEVQIIRLLKDLQEEIGCAVLFVSHHLGAVAELCDRVAVMYAGEVVEQGTVRDIFHNPAHPYTRALLECDPGRIRKRTRTLPTIPGDVPSLLGVDGGCIFRQRCPSAFDRCRQEKPVEYRIGPEHSARCHLLSEEQKVSA</sequence>
<evidence type="ECO:0000256" key="2">
    <source>
        <dbReference type="ARBA" id="ARBA00005417"/>
    </source>
</evidence>
<keyword evidence="4" id="KW-1003">Cell membrane</keyword>
<reference evidence="10" key="1">
    <citation type="submission" date="2016-10" db="EMBL/GenBank/DDBJ databases">
        <authorList>
            <person name="Varghese N."/>
            <person name="Submissions S."/>
        </authorList>
    </citation>
    <scope>NUCLEOTIDE SEQUENCE [LARGE SCALE GENOMIC DNA]</scope>
    <source>
        <strain evidence="10">CGMCC 1.11022</strain>
    </source>
</reference>
<dbReference type="InterPro" id="IPR013563">
    <property type="entry name" value="Oligopep_ABC_C"/>
</dbReference>
<keyword evidence="3" id="KW-0813">Transport</keyword>
<evidence type="ECO:0000256" key="1">
    <source>
        <dbReference type="ARBA" id="ARBA00004417"/>
    </source>
</evidence>
<dbReference type="GO" id="GO:0005886">
    <property type="term" value="C:plasma membrane"/>
    <property type="evidence" value="ECO:0007669"/>
    <property type="project" value="UniProtKB-SubCell"/>
</dbReference>
<dbReference type="GO" id="GO:0005524">
    <property type="term" value="F:ATP binding"/>
    <property type="evidence" value="ECO:0007669"/>
    <property type="project" value="UniProtKB-KW"/>
</dbReference>
<dbReference type="EMBL" id="FNEE01000018">
    <property type="protein sequence ID" value="SDK66866.1"/>
    <property type="molecule type" value="Genomic_DNA"/>
</dbReference>
<name>A0A1G9DSL4_9HYPH</name>
<keyword evidence="7" id="KW-0472">Membrane</keyword>
<comment type="similarity">
    <text evidence="2">Belongs to the ABC transporter superfamily.</text>
</comment>
<dbReference type="AlphaFoldDB" id="A0A1G9DSL4"/>
<dbReference type="Pfam" id="PF08352">
    <property type="entry name" value="oligo_HPY"/>
    <property type="match status" value="1"/>
</dbReference>
<dbReference type="PROSITE" id="PS50893">
    <property type="entry name" value="ABC_TRANSPORTER_2"/>
    <property type="match status" value="1"/>
</dbReference>
<dbReference type="SMART" id="SM00382">
    <property type="entry name" value="AAA"/>
    <property type="match status" value="1"/>
</dbReference>
<dbReference type="FunFam" id="3.40.50.300:FF:000016">
    <property type="entry name" value="Oligopeptide ABC transporter ATP-binding component"/>
    <property type="match status" value="1"/>
</dbReference>
<dbReference type="InterPro" id="IPR003593">
    <property type="entry name" value="AAA+_ATPase"/>
</dbReference>
<evidence type="ECO:0000256" key="4">
    <source>
        <dbReference type="ARBA" id="ARBA00022475"/>
    </source>
</evidence>
<dbReference type="Proteomes" id="UP000198894">
    <property type="component" value="Unassembled WGS sequence"/>
</dbReference>
<accession>A0A1G9DSL4</accession>
<keyword evidence="6 9" id="KW-0067">ATP-binding</keyword>
<evidence type="ECO:0000256" key="5">
    <source>
        <dbReference type="ARBA" id="ARBA00022741"/>
    </source>
</evidence>
<dbReference type="GO" id="GO:0055085">
    <property type="term" value="P:transmembrane transport"/>
    <property type="evidence" value="ECO:0007669"/>
    <property type="project" value="UniProtKB-ARBA"/>
</dbReference>
<gene>
    <name evidence="9" type="ORF">SAMN05428953_118118</name>
</gene>
<dbReference type="CDD" id="cd03257">
    <property type="entry name" value="ABC_NikE_OppD_transporters"/>
    <property type="match status" value="1"/>
</dbReference>
<dbReference type="GO" id="GO:0015833">
    <property type="term" value="P:peptide transport"/>
    <property type="evidence" value="ECO:0007669"/>
    <property type="project" value="InterPro"/>
</dbReference>
<keyword evidence="10" id="KW-1185">Reference proteome</keyword>
<keyword evidence="5" id="KW-0547">Nucleotide-binding</keyword>
<dbReference type="GO" id="GO:0016887">
    <property type="term" value="F:ATP hydrolysis activity"/>
    <property type="evidence" value="ECO:0007669"/>
    <property type="project" value="InterPro"/>
</dbReference>
<evidence type="ECO:0000256" key="6">
    <source>
        <dbReference type="ARBA" id="ARBA00022840"/>
    </source>
</evidence>
<comment type="subcellular location">
    <subcellularLocation>
        <location evidence="1">Cell inner membrane</location>
        <topology evidence="1">Peripheral membrane protein</topology>
    </subcellularLocation>
</comment>
<dbReference type="PANTHER" id="PTHR43297">
    <property type="entry name" value="OLIGOPEPTIDE TRANSPORT ATP-BINDING PROTEIN APPD"/>
    <property type="match status" value="1"/>
</dbReference>
<evidence type="ECO:0000256" key="7">
    <source>
        <dbReference type="ARBA" id="ARBA00023136"/>
    </source>
</evidence>
<dbReference type="PROSITE" id="PS00211">
    <property type="entry name" value="ABC_TRANSPORTER_1"/>
    <property type="match status" value="1"/>
</dbReference>
<proteinExistence type="inferred from homology"/>
<dbReference type="InterPro" id="IPR027417">
    <property type="entry name" value="P-loop_NTPase"/>
</dbReference>
<evidence type="ECO:0000313" key="9">
    <source>
        <dbReference type="EMBL" id="SDK66866.1"/>
    </source>
</evidence>
<dbReference type="InterPro" id="IPR003439">
    <property type="entry name" value="ABC_transporter-like_ATP-bd"/>
</dbReference>
<evidence type="ECO:0000259" key="8">
    <source>
        <dbReference type="PROSITE" id="PS50893"/>
    </source>
</evidence>
<protein>
    <submittedName>
        <fullName evidence="9">Peptide/nickel transport system ATP-binding protein/peptide/nickel transport system ATP-binding protein</fullName>
    </submittedName>
</protein>
<organism evidence="9 10">
    <name type="scientific">Mesorhizobium muleiense</name>
    <dbReference type="NCBI Taxonomy" id="1004279"/>
    <lineage>
        <taxon>Bacteria</taxon>
        <taxon>Pseudomonadati</taxon>
        <taxon>Pseudomonadota</taxon>
        <taxon>Alphaproteobacteria</taxon>
        <taxon>Hyphomicrobiales</taxon>
        <taxon>Phyllobacteriaceae</taxon>
        <taxon>Mesorhizobium</taxon>
    </lineage>
</organism>
<dbReference type="Gene3D" id="3.40.50.300">
    <property type="entry name" value="P-loop containing nucleotide triphosphate hydrolases"/>
    <property type="match status" value="1"/>
</dbReference>